<evidence type="ECO:0000313" key="2">
    <source>
        <dbReference type="EMBL" id="KAK9117311.1"/>
    </source>
</evidence>
<reference evidence="2 3" key="1">
    <citation type="submission" date="2024-01" db="EMBL/GenBank/DDBJ databases">
        <title>Genome assemblies of Stephania.</title>
        <authorList>
            <person name="Yang L."/>
        </authorList>
    </citation>
    <scope>NUCLEOTIDE SEQUENCE [LARGE SCALE GENOMIC DNA]</scope>
    <source>
        <strain evidence="2">QJT</strain>
        <tissue evidence="2">Leaf</tissue>
    </source>
</reference>
<comment type="caution">
    <text evidence="2">The sequence shown here is derived from an EMBL/GenBank/DDBJ whole genome shotgun (WGS) entry which is preliminary data.</text>
</comment>
<feature type="region of interest" description="Disordered" evidence="1">
    <location>
        <begin position="1"/>
        <end position="20"/>
    </location>
</feature>
<dbReference type="Proteomes" id="UP001417504">
    <property type="component" value="Unassembled WGS sequence"/>
</dbReference>
<evidence type="ECO:0000256" key="1">
    <source>
        <dbReference type="SAM" id="MobiDB-lite"/>
    </source>
</evidence>
<dbReference type="EMBL" id="JBBNAE010000006">
    <property type="protein sequence ID" value="KAK9117311.1"/>
    <property type="molecule type" value="Genomic_DNA"/>
</dbReference>
<dbReference type="PANTHER" id="PTHR38224:SF1">
    <property type="entry name" value="PHLOEM SPECIFIC PROTEIN"/>
    <property type="match status" value="1"/>
</dbReference>
<dbReference type="PANTHER" id="PTHR38224">
    <property type="entry name" value="PHLOEM SPECIFIC PROTEIN"/>
    <property type="match status" value="1"/>
</dbReference>
<organism evidence="2 3">
    <name type="scientific">Stephania japonica</name>
    <dbReference type="NCBI Taxonomy" id="461633"/>
    <lineage>
        <taxon>Eukaryota</taxon>
        <taxon>Viridiplantae</taxon>
        <taxon>Streptophyta</taxon>
        <taxon>Embryophyta</taxon>
        <taxon>Tracheophyta</taxon>
        <taxon>Spermatophyta</taxon>
        <taxon>Magnoliopsida</taxon>
        <taxon>Ranunculales</taxon>
        <taxon>Menispermaceae</taxon>
        <taxon>Menispermoideae</taxon>
        <taxon>Cissampelideae</taxon>
        <taxon>Stephania</taxon>
    </lineage>
</organism>
<proteinExistence type="predicted"/>
<evidence type="ECO:0000313" key="3">
    <source>
        <dbReference type="Proteomes" id="UP001417504"/>
    </source>
</evidence>
<name>A0AAP0NUT9_9MAGN</name>
<keyword evidence="3" id="KW-1185">Reference proteome</keyword>
<protein>
    <submittedName>
        <fullName evidence="2">Uncharacterized protein</fullName>
    </submittedName>
</protein>
<dbReference type="AlphaFoldDB" id="A0AAP0NUT9"/>
<gene>
    <name evidence="2" type="ORF">Sjap_016258</name>
</gene>
<sequence>MSVQQKNQSGNSLEGWSTTSDKYHTHVSQLEKSLSIAGAPQYPNLHSLFNRKFVRNKTMVGDANREVYEDENGEGAAGVDSTVHKQLAFQVFKWKSLQRGTK</sequence>
<accession>A0AAP0NUT9</accession>